<feature type="domain" description="UDP-galactopyranose mutase C-terminal" evidence="2">
    <location>
        <begin position="149"/>
        <end position="348"/>
    </location>
</feature>
<dbReference type="GO" id="GO:0005829">
    <property type="term" value="C:cytosol"/>
    <property type="evidence" value="ECO:0007669"/>
    <property type="project" value="TreeGrafter"/>
</dbReference>
<organism evidence="4 5">
    <name type="scientific">Roseibaca calidilacus</name>
    <dbReference type="NCBI Taxonomy" id="1666912"/>
    <lineage>
        <taxon>Bacteria</taxon>
        <taxon>Pseudomonadati</taxon>
        <taxon>Pseudomonadota</taxon>
        <taxon>Alphaproteobacteria</taxon>
        <taxon>Rhodobacterales</taxon>
        <taxon>Paracoccaceae</taxon>
        <taxon>Roseinatronobacter</taxon>
    </lineage>
</organism>
<protein>
    <submittedName>
        <fullName evidence="3 4">UDP-galactopyranose mutase</fullName>
    </submittedName>
</protein>
<dbReference type="GO" id="GO:0008767">
    <property type="term" value="F:UDP-galactopyranose mutase activity"/>
    <property type="evidence" value="ECO:0007669"/>
    <property type="project" value="InterPro"/>
</dbReference>
<dbReference type="InterPro" id="IPR015899">
    <property type="entry name" value="UDP-GalPyranose_mutase_C"/>
</dbReference>
<dbReference type="PATRIC" id="fig|1666912.4.peg.37"/>
<dbReference type="RefSeq" id="WP_176699299.1">
    <property type="nucleotide sequence ID" value="NZ_FBYC01000001.1"/>
</dbReference>
<evidence type="ECO:0000259" key="2">
    <source>
        <dbReference type="Pfam" id="PF03275"/>
    </source>
</evidence>
<dbReference type="Proteomes" id="UP000050413">
    <property type="component" value="Unassembled WGS sequence"/>
</dbReference>
<dbReference type="SUPFAM" id="SSF51971">
    <property type="entry name" value="Nucleotide-binding domain"/>
    <property type="match status" value="1"/>
</dbReference>
<reference evidence="4 5" key="1">
    <citation type="submission" date="2015-09" db="EMBL/GenBank/DDBJ databases">
        <title>Identification and resolution of microdiversity through metagenomic sequencing of parallel consortia.</title>
        <authorList>
            <person name="Nelson W.C."/>
            <person name="Romine M.F."/>
            <person name="Lindemann S.R."/>
        </authorList>
    </citation>
    <scope>NUCLEOTIDE SEQUENCE [LARGE SCALE GENOMIC DNA]</scope>
    <source>
        <strain evidence="4">HL-91</strain>
    </source>
</reference>
<comment type="caution">
    <text evidence="4">The sequence shown here is derived from an EMBL/GenBank/DDBJ whole genome shotgun (WGS) entry which is preliminary data.</text>
</comment>
<evidence type="ECO:0000313" key="4">
    <source>
        <dbReference type="EMBL" id="KPP93976.1"/>
    </source>
</evidence>
<accession>A0A0P7W224</accession>
<dbReference type="SUPFAM" id="SSF54373">
    <property type="entry name" value="FAD-linked reductases, C-terminal domain"/>
    <property type="match status" value="1"/>
</dbReference>
<dbReference type="AlphaFoldDB" id="A0A0P7W224"/>
<evidence type="ECO:0000313" key="6">
    <source>
        <dbReference type="Proteomes" id="UP000182045"/>
    </source>
</evidence>
<dbReference type="Gene3D" id="3.40.50.720">
    <property type="entry name" value="NAD(P)-binding Rossmann-like Domain"/>
    <property type="match status" value="3"/>
</dbReference>
<dbReference type="Pfam" id="PF13450">
    <property type="entry name" value="NAD_binding_8"/>
    <property type="match status" value="1"/>
</dbReference>
<dbReference type="EMBL" id="LJSG01000007">
    <property type="protein sequence ID" value="KPP93976.1"/>
    <property type="molecule type" value="Genomic_DNA"/>
</dbReference>
<evidence type="ECO:0000256" key="1">
    <source>
        <dbReference type="SAM" id="SignalP"/>
    </source>
</evidence>
<reference evidence="3 6" key="2">
    <citation type="submission" date="2016-01" db="EMBL/GenBank/DDBJ databases">
        <authorList>
            <person name="Varghese N."/>
        </authorList>
    </citation>
    <scope>NUCLEOTIDE SEQUENCE [LARGE SCALE GENOMIC DNA]</scope>
    <source>
        <strain evidence="3 6">HL-91</strain>
    </source>
</reference>
<sequence length="382" mass="42980">MRKSLLMVGAGLSGAVLARQLAEAGHDVTVLDTRSHVGGNCHTQRDPETGVLVHVYGPHIFHTDDAEVWDYINRFGRIRPYTHRVKTTSGGRVYTLPMNLHSINQFFDAAMPPAEARAFVAAKAVTLPYTPRNFEEQALSMLGHELYEAFFKGYTAKQWGCEPTELPAAILKRLPLRFTYDDNYFFHTYQGMPEDGYTPIIAAMLDHPCISLSLNTQFDRPLAQGFDHVFYSGPLDSWFGQDAGALGYRTLDFARLVHDGDYQGCAVMNYADAEIPYTRVTEHKYFAPWEHHARSVCYRETSRACGPGDIPYYPIRLAKDKALLTDYIARAHCETGVTFVGRLGTYRYLDMDVTIREALDCAALYLESLAHDRPMPAFAVAP</sequence>
<evidence type="ECO:0000313" key="3">
    <source>
        <dbReference type="EMBL" id="CUX79478.1"/>
    </source>
</evidence>
<feature type="chain" id="PRO_5010281318" evidence="1">
    <location>
        <begin position="19"/>
        <end position="382"/>
    </location>
</feature>
<proteinExistence type="predicted"/>
<keyword evidence="1" id="KW-0732">Signal</keyword>
<gene>
    <name evidence="4" type="primary">glf</name>
    <name evidence="3" type="ORF">Ga0058931_0161</name>
    <name evidence="4" type="ORF">HLUCCA05_12410</name>
</gene>
<dbReference type="PANTHER" id="PTHR21197:SF0">
    <property type="entry name" value="UDP-GALACTOPYRANOSE MUTASE"/>
    <property type="match status" value="1"/>
</dbReference>
<dbReference type="GO" id="GO:0050660">
    <property type="term" value="F:flavin adenine dinucleotide binding"/>
    <property type="evidence" value="ECO:0007669"/>
    <property type="project" value="TreeGrafter"/>
</dbReference>
<dbReference type="Pfam" id="PF03275">
    <property type="entry name" value="GLF"/>
    <property type="match status" value="1"/>
</dbReference>
<feature type="signal peptide" evidence="1">
    <location>
        <begin position="1"/>
        <end position="18"/>
    </location>
</feature>
<dbReference type="EMBL" id="FBYC01000001">
    <property type="protein sequence ID" value="CUX79478.1"/>
    <property type="molecule type" value="Genomic_DNA"/>
</dbReference>
<name>A0A0P7W224_9RHOB</name>
<dbReference type="STRING" id="1666912.Ga0058931_0161"/>
<dbReference type="Proteomes" id="UP000182045">
    <property type="component" value="Unassembled WGS sequence"/>
</dbReference>
<dbReference type="PANTHER" id="PTHR21197">
    <property type="entry name" value="UDP-GALACTOPYRANOSE MUTASE"/>
    <property type="match status" value="1"/>
</dbReference>
<evidence type="ECO:0000313" key="5">
    <source>
        <dbReference type="Proteomes" id="UP000050413"/>
    </source>
</evidence>
<keyword evidence="6" id="KW-1185">Reference proteome</keyword>